<dbReference type="AlphaFoldDB" id="A0A2T0FC22"/>
<evidence type="ECO:0000313" key="11">
    <source>
        <dbReference type="EMBL" id="PRT52489.1"/>
    </source>
</evidence>
<evidence type="ECO:0000256" key="2">
    <source>
        <dbReference type="ARBA" id="ARBA00001946"/>
    </source>
</evidence>
<feature type="binding site" evidence="8">
    <location>
        <position position="36"/>
    </location>
    <ligand>
        <name>a divalent metal cation</name>
        <dbReference type="ChEBI" id="CHEBI:60240"/>
    </ligand>
</feature>
<dbReference type="GeneID" id="36513858"/>
<evidence type="ECO:0000256" key="1">
    <source>
        <dbReference type="ARBA" id="ARBA00000077"/>
    </source>
</evidence>
<dbReference type="Gene3D" id="1.10.10.460">
    <property type="entry name" value="Ribonuclease hii. Domain 2"/>
    <property type="match status" value="1"/>
</dbReference>
<dbReference type="FunFam" id="3.30.420.10:FF:000016">
    <property type="entry name" value="Ribonuclease"/>
    <property type="match status" value="1"/>
</dbReference>
<keyword evidence="5 8" id="KW-0479">Metal-binding</keyword>
<dbReference type="GO" id="GO:0043137">
    <property type="term" value="P:DNA replication, removal of RNA primer"/>
    <property type="evidence" value="ECO:0007669"/>
    <property type="project" value="TreeGrafter"/>
</dbReference>
<dbReference type="EC" id="3.1.26.4" evidence="9"/>
<evidence type="ECO:0000313" key="12">
    <source>
        <dbReference type="Proteomes" id="UP000238350"/>
    </source>
</evidence>
<dbReference type="EMBL" id="NDIQ01000001">
    <property type="protein sequence ID" value="PRT52489.1"/>
    <property type="molecule type" value="Genomic_DNA"/>
</dbReference>
<name>A0A2T0FC22_9ASCO</name>
<comment type="cofactor">
    <cofactor evidence="2">
        <name>Mg(2+)</name>
        <dbReference type="ChEBI" id="CHEBI:18420"/>
    </cofactor>
</comment>
<proteinExistence type="inferred from homology"/>
<evidence type="ECO:0000256" key="5">
    <source>
        <dbReference type="ARBA" id="ARBA00022723"/>
    </source>
</evidence>
<comment type="caution">
    <text evidence="11">The sequence shown here is derived from an EMBL/GenBank/DDBJ whole genome shotgun (WGS) entry which is preliminary data.</text>
</comment>
<dbReference type="Proteomes" id="UP000238350">
    <property type="component" value="Unassembled WGS sequence"/>
</dbReference>
<evidence type="ECO:0000256" key="4">
    <source>
        <dbReference type="ARBA" id="ARBA00022722"/>
    </source>
</evidence>
<evidence type="ECO:0000256" key="3">
    <source>
        <dbReference type="ARBA" id="ARBA00007058"/>
    </source>
</evidence>
<reference evidence="11 12" key="1">
    <citation type="submission" date="2017-04" db="EMBL/GenBank/DDBJ databases">
        <title>Genome sequencing of [Candida] sorbophila.</title>
        <authorList>
            <person name="Ahn J.O."/>
        </authorList>
    </citation>
    <scope>NUCLEOTIDE SEQUENCE [LARGE SCALE GENOMIC DNA]</scope>
    <source>
        <strain evidence="11 12">DS02</strain>
    </source>
</reference>
<gene>
    <name evidence="11" type="ORF">B9G98_00109</name>
</gene>
<dbReference type="FunFam" id="1.10.10.460:FF:000001">
    <property type="entry name" value="Ribonuclease"/>
    <property type="match status" value="1"/>
</dbReference>
<dbReference type="Pfam" id="PF01351">
    <property type="entry name" value="RNase_HII"/>
    <property type="match status" value="1"/>
</dbReference>
<dbReference type="GO" id="GO:0006298">
    <property type="term" value="P:mismatch repair"/>
    <property type="evidence" value="ECO:0007669"/>
    <property type="project" value="TreeGrafter"/>
</dbReference>
<dbReference type="PANTHER" id="PTHR10954:SF7">
    <property type="entry name" value="RIBONUCLEASE H2 SUBUNIT A"/>
    <property type="match status" value="1"/>
</dbReference>
<dbReference type="PROSITE" id="PS51975">
    <property type="entry name" value="RNASE_H_2"/>
    <property type="match status" value="1"/>
</dbReference>
<dbReference type="InterPro" id="IPR012337">
    <property type="entry name" value="RNaseH-like_sf"/>
</dbReference>
<dbReference type="GO" id="GO:0004523">
    <property type="term" value="F:RNA-DNA hybrid ribonuclease activity"/>
    <property type="evidence" value="ECO:0007669"/>
    <property type="project" value="UniProtKB-UniRule"/>
</dbReference>
<dbReference type="NCBIfam" id="TIGR00729">
    <property type="entry name" value="ribonuclease HII"/>
    <property type="match status" value="1"/>
</dbReference>
<comment type="similarity">
    <text evidence="3">Belongs to the RNase HII family. Eukaryotic subfamily.</text>
</comment>
<feature type="binding site" evidence="8">
    <location>
        <position position="147"/>
    </location>
    <ligand>
        <name>a divalent metal cation</name>
        <dbReference type="ChEBI" id="CHEBI:60240"/>
    </ligand>
</feature>
<dbReference type="GO" id="GO:0003723">
    <property type="term" value="F:RNA binding"/>
    <property type="evidence" value="ECO:0007669"/>
    <property type="project" value="UniProtKB-UniRule"/>
</dbReference>
<dbReference type="CDD" id="cd07181">
    <property type="entry name" value="RNase_HII_eukaryota_like"/>
    <property type="match status" value="1"/>
</dbReference>
<dbReference type="InterPro" id="IPR036397">
    <property type="entry name" value="RNaseH_sf"/>
</dbReference>
<comment type="catalytic activity">
    <reaction evidence="1 8 9">
        <text>Endonucleolytic cleavage to 5'-phosphomonoester.</text>
        <dbReference type="EC" id="3.1.26.4"/>
    </reaction>
</comment>
<evidence type="ECO:0000256" key="6">
    <source>
        <dbReference type="ARBA" id="ARBA00022759"/>
    </source>
</evidence>
<keyword evidence="6 8" id="KW-0255">Endonuclease</keyword>
<dbReference type="PANTHER" id="PTHR10954">
    <property type="entry name" value="RIBONUCLEASE H2 SUBUNIT A"/>
    <property type="match status" value="1"/>
</dbReference>
<dbReference type="GO" id="GO:0032299">
    <property type="term" value="C:ribonuclease H2 complex"/>
    <property type="evidence" value="ECO:0007669"/>
    <property type="project" value="TreeGrafter"/>
</dbReference>
<dbReference type="InterPro" id="IPR001352">
    <property type="entry name" value="RNase_HII/HIII"/>
</dbReference>
<protein>
    <recommendedName>
        <fullName evidence="9">Ribonuclease</fullName>
        <ecNumber evidence="9">3.1.26.4</ecNumber>
    </recommendedName>
</protein>
<keyword evidence="7 8" id="KW-0378">Hydrolase</keyword>
<dbReference type="InterPro" id="IPR004649">
    <property type="entry name" value="RNase_H2_suA"/>
</dbReference>
<accession>A0A2T0FC22</accession>
<sequence length="276" mass="30321">MADWKPPSLPASDILKTFTYHHSPPIKEPVVLGVDEAGRGPVLGPMVYGIAYCPISFKTRLAKVGFDDSKVLTAERREELLQQVCTSPELQDNVGWATTIMTAVDISAGMLKPGMPYNLNEQAHDTTMDLIQKVLDAGIEVAEIYVDTVGPPDKYQRKLSARFPGPIITVAKKADSKYPIVSCASICAKVTRDFSLQAQVTNCGSGYPSDPNTVRWLNDNVDKLFGWGPLVRYSWATARDLLDKKGILVDWPEEAEYGNLNASKGLPKIGLDYFLA</sequence>
<dbReference type="InterPro" id="IPR023160">
    <property type="entry name" value="RNase_HII_hlx-loop-hlx_cap_dom"/>
</dbReference>
<dbReference type="OrthoDB" id="7462577at2759"/>
<evidence type="ECO:0000256" key="8">
    <source>
        <dbReference type="PROSITE-ProRule" id="PRU01319"/>
    </source>
</evidence>
<organism evidence="11 12">
    <name type="scientific">Wickerhamiella sorbophila</name>
    <dbReference type="NCBI Taxonomy" id="45607"/>
    <lineage>
        <taxon>Eukaryota</taxon>
        <taxon>Fungi</taxon>
        <taxon>Dikarya</taxon>
        <taxon>Ascomycota</taxon>
        <taxon>Saccharomycotina</taxon>
        <taxon>Dipodascomycetes</taxon>
        <taxon>Dipodascales</taxon>
        <taxon>Trichomonascaceae</taxon>
        <taxon>Wickerhamiella</taxon>
    </lineage>
</organism>
<dbReference type="InterPro" id="IPR024567">
    <property type="entry name" value="RNase_HII/HIII_dom"/>
</dbReference>
<comment type="function">
    <text evidence="9">Endonuclease that specifically degrades the RNA of RNA-DNA hybrids.</text>
</comment>
<dbReference type="STRING" id="45607.A0A2T0FC22"/>
<keyword evidence="4 8" id="KW-0540">Nuclease</keyword>
<feature type="binding site" evidence="8">
    <location>
        <position position="35"/>
    </location>
    <ligand>
        <name>a divalent metal cation</name>
        <dbReference type="ChEBI" id="CHEBI:60240"/>
    </ligand>
</feature>
<comment type="cofactor">
    <cofactor evidence="8">
        <name>Mn(2+)</name>
        <dbReference type="ChEBI" id="CHEBI:29035"/>
    </cofactor>
    <cofactor evidence="8">
        <name>Mg(2+)</name>
        <dbReference type="ChEBI" id="CHEBI:18420"/>
    </cofactor>
    <text evidence="8">Manganese or magnesium. Binds 1 divalent metal ion per monomer in the absence of substrate. May bind a second metal ion after substrate binding.</text>
</comment>
<dbReference type="GO" id="GO:0046872">
    <property type="term" value="F:metal ion binding"/>
    <property type="evidence" value="ECO:0007669"/>
    <property type="project" value="UniProtKB-KW"/>
</dbReference>
<evidence type="ECO:0000259" key="10">
    <source>
        <dbReference type="PROSITE" id="PS51975"/>
    </source>
</evidence>
<keyword evidence="12" id="KW-1185">Reference proteome</keyword>
<dbReference type="SUPFAM" id="SSF53098">
    <property type="entry name" value="Ribonuclease H-like"/>
    <property type="match status" value="1"/>
</dbReference>
<feature type="domain" description="RNase H type-2" evidence="10">
    <location>
        <begin position="29"/>
        <end position="247"/>
    </location>
</feature>
<evidence type="ECO:0000256" key="7">
    <source>
        <dbReference type="ARBA" id="ARBA00022801"/>
    </source>
</evidence>
<dbReference type="Gene3D" id="3.30.420.10">
    <property type="entry name" value="Ribonuclease H-like superfamily/Ribonuclease H"/>
    <property type="match status" value="1"/>
</dbReference>
<evidence type="ECO:0000256" key="9">
    <source>
        <dbReference type="RuleBase" id="RU003515"/>
    </source>
</evidence>
<dbReference type="RefSeq" id="XP_024662435.1">
    <property type="nucleotide sequence ID" value="XM_024806667.1"/>
</dbReference>